<evidence type="ECO:0000256" key="2">
    <source>
        <dbReference type="ARBA" id="ARBA00022679"/>
    </source>
</evidence>
<reference evidence="11 12" key="1">
    <citation type="submission" date="2016-10" db="EMBL/GenBank/DDBJ databases">
        <authorList>
            <person name="de Groot N.N."/>
        </authorList>
    </citation>
    <scope>NUCLEOTIDE SEQUENCE [LARGE SCALE GENOMIC DNA]</scope>
    <source>
        <strain evidence="11 12">DSM 23842</strain>
    </source>
</reference>
<evidence type="ECO:0000313" key="12">
    <source>
        <dbReference type="Proteomes" id="UP000198846"/>
    </source>
</evidence>
<feature type="domain" description="Reverse transcriptase" evidence="10">
    <location>
        <begin position="55"/>
        <end position="291"/>
    </location>
</feature>
<dbReference type="Proteomes" id="UP000198846">
    <property type="component" value="Unassembled WGS sequence"/>
</dbReference>
<proteinExistence type="inferred from homology"/>
<evidence type="ECO:0000256" key="1">
    <source>
        <dbReference type="ARBA" id="ARBA00012493"/>
    </source>
</evidence>
<dbReference type="GO" id="GO:0046872">
    <property type="term" value="F:metal ion binding"/>
    <property type="evidence" value="ECO:0007669"/>
    <property type="project" value="UniProtKB-KW"/>
</dbReference>
<dbReference type="InterPro" id="IPR000123">
    <property type="entry name" value="Reverse_transcriptase_msDNA"/>
</dbReference>
<keyword evidence="12" id="KW-1185">Reference proteome</keyword>
<dbReference type="InterPro" id="IPR000477">
    <property type="entry name" value="RT_dom"/>
</dbReference>
<dbReference type="GO" id="GO:0003723">
    <property type="term" value="F:RNA binding"/>
    <property type="evidence" value="ECO:0007669"/>
    <property type="project" value="InterPro"/>
</dbReference>
<evidence type="ECO:0000256" key="4">
    <source>
        <dbReference type="ARBA" id="ARBA00022723"/>
    </source>
</evidence>
<dbReference type="SUPFAM" id="SSF56672">
    <property type="entry name" value="DNA/RNA polymerases"/>
    <property type="match status" value="1"/>
</dbReference>
<dbReference type="Pfam" id="PF00078">
    <property type="entry name" value="RVT_1"/>
    <property type="match status" value="1"/>
</dbReference>
<keyword evidence="5" id="KW-0460">Magnesium</keyword>
<comment type="catalytic activity">
    <reaction evidence="9">
        <text>DNA(n) + a 2'-deoxyribonucleoside 5'-triphosphate = DNA(n+1) + diphosphate</text>
        <dbReference type="Rhea" id="RHEA:22508"/>
        <dbReference type="Rhea" id="RHEA-COMP:17339"/>
        <dbReference type="Rhea" id="RHEA-COMP:17340"/>
        <dbReference type="ChEBI" id="CHEBI:33019"/>
        <dbReference type="ChEBI" id="CHEBI:61560"/>
        <dbReference type="ChEBI" id="CHEBI:173112"/>
        <dbReference type="EC" id="2.7.7.49"/>
    </reaction>
</comment>
<evidence type="ECO:0000259" key="10">
    <source>
        <dbReference type="PROSITE" id="PS50878"/>
    </source>
</evidence>
<evidence type="ECO:0000256" key="3">
    <source>
        <dbReference type="ARBA" id="ARBA00022695"/>
    </source>
</evidence>
<dbReference type="EC" id="2.7.7.49" evidence="1"/>
<dbReference type="GO" id="GO:0051607">
    <property type="term" value="P:defense response to virus"/>
    <property type="evidence" value="ECO:0007669"/>
    <property type="project" value="UniProtKB-KW"/>
</dbReference>
<accession>A0A1H4BSA0</accession>
<gene>
    <name evidence="11" type="ORF">SAMN04487990_1161</name>
</gene>
<dbReference type="InterPro" id="IPR043502">
    <property type="entry name" value="DNA/RNA_pol_sf"/>
</dbReference>
<protein>
    <recommendedName>
        <fullName evidence="1">RNA-directed DNA polymerase</fullName>
        <ecNumber evidence="1">2.7.7.49</ecNumber>
    </recommendedName>
</protein>
<dbReference type="EMBL" id="FNQK01000016">
    <property type="protein sequence ID" value="SEA50974.1"/>
    <property type="molecule type" value="Genomic_DNA"/>
</dbReference>
<dbReference type="CDD" id="cd03487">
    <property type="entry name" value="RT_Bac_retron_II"/>
    <property type="match status" value="1"/>
</dbReference>
<organism evidence="11 12">
    <name type="scientific">Bizionia paragorgiae</name>
    <dbReference type="NCBI Taxonomy" id="283786"/>
    <lineage>
        <taxon>Bacteria</taxon>
        <taxon>Pseudomonadati</taxon>
        <taxon>Bacteroidota</taxon>
        <taxon>Flavobacteriia</taxon>
        <taxon>Flavobacteriales</taxon>
        <taxon>Flavobacteriaceae</taxon>
        <taxon>Bizionia</taxon>
    </lineage>
</organism>
<evidence type="ECO:0000256" key="7">
    <source>
        <dbReference type="ARBA" id="ARBA00023118"/>
    </source>
</evidence>
<evidence type="ECO:0000256" key="9">
    <source>
        <dbReference type="ARBA" id="ARBA00048173"/>
    </source>
</evidence>
<keyword evidence="6 11" id="KW-0695">RNA-directed DNA polymerase</keyword>
<dbReference type="GO" id="GO:0003964">
    <property type="term" value="F:RNA-directed DNA polymerase activity"/>
    <property type="evidence" value="ECO:0007669"/>
    <property type="project" value="UniProtKB-KW"/>
</dbReference>
<dbReference type="PROSITE" id="PS50878">
    <property type="entry name" value="RT_POL"/>
    <property type="match status" value="1"/>
</dbReference>
<name>A0A1H4BSA0_BIZPA</name>
<dbReference type="PANTHER" id="PTHR34047:SF7">
    <property type="entry name" value="RNA-DIRECTED DNA POLYMERASE"/>
    <property type="match status" value="1"/>
</dbReference>
<keyword evidence="3" id="KW-0548">Nucleotidyltransferase</keyword>
<comment type="similarity">
    <text evidence="8">Belongs to the bacterial reverse transcriptase family.</text>
</comment>
<keyword evidence="2" id="KW-0808">Transferase</keyword>
<dbReference type="OrthoDB" id="9780724at2"/>
<evidence type="ECO:0000256" key="6">
    <source>
        <dbReference type="ARBA" id="ARBA00022918"/>
    </source>
</evidence>
<keyword evidence="4" id="KW-0479">Metal-binding</keyword>
<dbReference type="RefSeq" id="WP_092135453.1">
    <property type="nucleotide sequence ID" value="NZ_FNQK01000016.1"/>
</dbReference>
<dbReference type="PRINTS" id="PR00866">
    <property type="entry name" value="RNADNAPOLMS"/>
</dbReference>
<evidence type="ECO:0000313" key="11">
    <source>
        <dbReference type="EMBL" id="SEA50974.1"/>
    </source>
</evidence>
<sequence>MTYPFYHIKRNQEPIVHSSEFNQDIKIYSDLLAKKGLPVIYSVPHLCLLAGVHIERILTITKSNRIESYKRFKLKKKRGGFRVIQTPNDELKYLQRWILKNILEKVPSHPSCKGFDKNTSIKHNADTHLKSEALLKLDLLRFYDSINERRIFGIFKSLGYHPNLAVSLAKICTIVPDEMFISSFRKKETELKEYIVSKNEGILAQGSPTSPKLSNLITINLDKRLAGLANKNGLNYSRYADDLTFSGNFKQLQKVKKVVYRIIREESLFPNYSKTKFIKLGGKFLVTGLNIQNNVSTVPKKKKKEIEHHLFHCIENGVENHIKTAKINNRNFKDWLYGNICFVFSIEEKKGIQYFKEFEKIQWPI</sequence>
<dbReference type="STRING" id="283786.SAMN04487990_1161"/>
<dbReference type="AlphaFoldDB" id="A0A1H4BSA0"/>
<evidence type="ECO:0000256" key="8">
    <source>
        <dbReference type="ARBA" id="ARBA00034120"/>
    </source>
</evidence>
<evidence type="ECO:0000256" key="5">
    <source>
        <dbReference type="ARBA" id="ARBA00022842"/>
    </source>
</evidence>
<dbReference type="PANTHER" id="PTHR34047">
    <property type="entry name" value="NUCLEAR INTRON MATURASE 1, MITOCHONDRIAL-RELATED"/>
    <property type="match status" value="1"/>
</dbReference>
<keyword evidence="7" id="KW-0051">Antiviral defense</keyword>
<dbReference type="InterPro" id="IPR051083">
    <property type="entry name" value="GrpII_Intron_Splice-Mob/Def"/>
</dbReference>